<accession>A0A397S4J1</accession>
<dbReference type="OrthoDB" id="2392981at2759"/>
<evidence type="ECO:0000256" key="1">
    <source>
        <dbReference type="SAM" id="SignalP"/>
    </source>
</evidence>
<sequence length="149" mass="16455">MKQNLIFAVILLAILSMTNAISLHKRKTEFSNCGGPALDVTAMTPDPIQAGKNVTFNISGNFSEHPITSDYRQYIVFAQGYEYYSEFSQAICSDSISSDIPKCPVTDYNTTMIIQATANLPDSYLITVYIWNGNYGSDWLSCTHASVGE</sequence>
<dbReference type="Pfam" id="PF02221">
    <property type="entry name" value="E1_DerP2_DerF2"/>
    <property type="match status" value="1"/>
</dbReference>
<proteinExistence type="predicted"/>
<gene>
    <name evidence="3" type="ORF">C1645_837173</name>
</gene>
<evidence type="ECO:0000313" key="3">
    <source>
        <dbReference type="EMBL" id="RIA81333.1"/>
    </source>
</evidence>
<protein>
    <recommendedName>
        <fullName evidence="2">MD-2-related lipid-recognition domain-containing protein</fullName>
    </recommendedName>
</protein>
<keyword evidence="1" id="KW-0732">Signal</keyword>
<reference evidence="3 4" key="1">
    <citation type="submission" date="2018-06" db="EMBL/GenBank/DDBJ databases">
        <title>Comparative genomics reveals the genomic features of Rhizophagus irregularis, R. cerebriforme, R. diaphanum and Gigaspora rosea, and their symbiotic lifestyle signature.</title>
        <authorList>
            <person name="Morin E."/>
            <person name="San Clemente H."/>
            <person name="Chen E.C.H."/>
            <person name="De La Providencia I."/>
            <person name="Hainaut M."/>
            <person name="Kuo A."/>
            <person name="Kohler A."/>
            <person name="Murat C."/>
            <person name="Tang N."/>
            <person name="Roy S."/>
            <person name="Loubradou J."/>
            <person name="Henrissat B."/>
            <person name="Grigoriev I.V."/>
            <person name="Corradi N."/>
            <person name="Roux C."/>
            <person name="Martin F.M."/>
        </authorList>
    </citation>
    <scope>NUCLEOTIDE SEQUENCE [LARGE SCALE GENOMIC DNA]</scope>
    <source>
        <strain evidence="3 4">DAOM 227022</strain>
    </source>
</reference>
<dbReference type="InterPro" id="IPR003172">
    <property type="entry name" value="ML_dom"/>
</dbReference>
<evidence type="ECO:0000259" key="2">
    <source>
        <dbReference type="Pfam" id="PF02221"/>
    </source>
</evidence>
<feature type="domain" description="MD-2-related lipid-recognition" evidence="2">
    <location>
        <begin position="28"/>
        <end position="132"/>
    </location>
</feature>
<dbReference type="AlphaFoldDB" id="A0A397S4J1"/>
<feature type="signal peptide" evidence="1">
    <location>
        <begin position="1"/>
        <end position="20"/>
    </location>
</feature>
<dbReference type="Proteomes" id="UP000265703">
    <property type="component" value="Unassembled WGS sequence"/>
</dbReference>
<keyword evidence="4" id="KW-1185">Reference proteome</keyword>
<comment type="caution">
    <text evidence="3">The sequence shown here is derived from an EMBL/GenBank/DDBJ whole genome shotgun (WGS) entry which is preliminary data.</text>
</comment>
<dbReference type="STRING" id="658196.A0A397S4J1"/>
<organism evidence="3 4">
    <name type="scientific">Glomus cerebriforme</name>
    <dbReference type="NCBI Taxonomy" id="658196"/>
    <lineage>
        <taxon>Eukaryota</taxon>
        <taxon>Fungi</taxon>
        <taxon>Fungi incertae sedis</taxon>
        <taxon>Mucoromycota</taxon>
        <taxon>Glomeromycotina</taxon>
        <taxon>Glomeromycetes</taxon>
        <taxon>Glomerales</taxon>
        <taxon>Glomeraceae</taxon>
        <taxon>Glomus</taxon>
    </lineage>
</organism>
<name>A0A397S4J1_9GLOM</name>
<dbReference type="EMBL" id="QKYT01000812">
    <property type="protein sequence ID" value="RIA81333.1"/>
    <property type="molecule type" value="Genomic_DNA"/>
</dbReference>
<evidence type="ECO:0000313" key="4">
    <source>
        <dbReference type="Proteomes" id="UP000265703"/>
    </source>
</evidence>
<feature type="chain" id="PRO_5017382639" description="MD-2-related lipid-recognition domain-containing protein" evidence="1">
    <location>
        <begin position="21"/>
        <end position="149"/>
    </location>
</feature>